<dbReference type="GO" id="GO:0003700">
    <property type="term" value="F:DNA-binding transcription factor activity"/>
    <property type="evidence" value="ECO:0007669"/>
    <property type="project" value="InterPro"/>
</dbReference>
<feature type="region of interest" description="Disordered" evidence="3">
    <location>
        <begin position="1"/>
        <end position="26"/>
    </location>
</feature>
<dbReference type="EMBL" id="ASSJ01000008">
    <property type="protein sequence ID" value="ERN42680.1"/>
    <property type="molecule type" value="Genomic_DNA"/>
</dbReference>
<feature type="domain" description="HTH deoR-type" evidence="4">
    <location>
        <begin position="26"/>
        <end position="81"/>
    </location>
</feature>
<dbReference type="InterPro" id="IPR036390">
    <property type="entry name" value="WH_DNA-bd_sf"/>
</dbReference>
<sequence length="234" mass="26035">MTTLGQTSAQTAAESTTEPAASLPTKSNTKQSILEYVLKHGQATAAELAAALSVSPQAIRRHLKELTTDGSLQYRSEQAGVGRPQHVYEIGRRGRALLPDRHGEFAVDFLDALAETAGEDSVRAVLQRQWERKAALYRQRIGEGSVRDRVEHLVRLRREEGYMAEWHAAEDGQGFLLVEFNCAIANVAESYPTVCGHELKMFGAILPDCTVERTQWLNNGEHRCGYLIRPQQVH</sequence>
<dbReference type="RefSeq" id="WP_022604421.1">
    <property type="nucleotide sequence ID" value="NZ_ASSJ01000008.1"/>
</dbReference>
<dbReference type="InterPro" id="IPR014075">
    <property type="entry name" value="SUF_FeS_clus_asmb_SufR_cyano"/>
</dbReference>
<dbReference type="InParanoid" id="U5DSL8"/>
<dbReference type="SUPFAM" id="SSF46785">
    <property type="entry name" value="Winged helix' DNA-binding domain"/>
    <property type="match status" value="1"/>
</dbReference>
<accession>U5DSL8</accession>
<dbReference type="PATRIC" id="fig|582515.4.peg.589"/>
<evidence type="ECO:0000256" key="3">
    <source>
        <dbReference type="SAM" id="MobiDB-lite"/>
    </source>
</evidence>
<evidence type="ECO:0000259" key="4">
    <source>
        <dbReference type="PROSITE" id="PS51000"/>
    </source>
</evidence>
<dbReference type="OrthoDB" id="9779950at2"/>
<comment type="caution">
    <text evidence="5">The sequence shown here is derived from an EMBL/GenBank/DDBJ whole genome shotgun (WGS) entry which is preliminary data.</text>
</comment>
<dbReference type="PROSITE" id="PS51000">
    <property type="entry name" value="HTH_DEOR_2"/>
    <property type="match status" value="1"/>
</dbReference>
<evidence type="ECO:0000256" key="1">
    <source>
        <dbReference type="ARBA" id="ARBA00023015"/>
    </source>
</evidence>
<dbReference type="NCBIfam" id="TIGR02702">
    <property type="entry name" value="SufR_cyano"/>
    <property type="match status" value="1"/>
</dbReference>
<evidence type="ECO:0000256" key="2">
    <source>
        <dbReference type="ARBA" id="ARBA00023163"/>
    </source>
</evidence>
<dbReference type="Proteomes" id="UP000016960">
    <property type="component" value="Unassembled WGS sequence"/>
</dbReference>
<reference evidence="5 6" key="1">
    <citation type="submission" date="2013-05" db="EMBL/GenBank/DDBJ databases">
        <title>Draft genome sequence of Rubidibacter lacunae KORDI 51-2.</title>
        <authorList>
            <person name="Choi D.H."/>
            <person name="Noh J.H."/>
            <person name="Kwon K.-K."/>
            <person name="Lee J.-H."/>
            <person name="Ryu J.-Y."/>
        </authorList>
    </citation>
    <scope>NUCLEOTIDE SEQUENCE [LARGE SCALE GENOMIC DNA]</scope>
    <source>
        <strain evidence="5 6">KORDI 51-2</strain>
    </source>
</reference>
<name>U5DSL8_9CHRO</name>
<keyword evidence="6" id="KW-1185">Reference proteome</keyword>
<evidence type="ECO:0000313" key="6">
    <source>
        <dbReference type="Proteomes" id="UP000016960"/>
    </source>
</evidence>
<dbReference type="STRING" id="582515.KR51_00005190"/>
<dbReference type="InterPro" id="IPR036388">
    <property type="entry name" value="WH-like_DNA-bd_sf"/>
</dbReference>
<proteinExistence type="predicted"/>
<dbReference type="PANTHER" id="PTHR38600:SF2">
    <property type="entry name" value="SLL0088 PROTEIN"/>
    <property type="match status" value="1"/>
</dbReference>
<evidence type="ECO:0000313" key="5">
    <source>
        <dbReference type="EMBL" id="ERN42680.1"/>
    </source>
</evidence>
<dbReference type="SMART" id="SM00420">
    <property type="entry name" value="HTH_DEOR"/>
    <property type="match status" value="1"/>
</dbReference>
<gene>
    <name evidence="5" type="ORF">KR51_00005190</name>
</gene>
<feature type="compositionally biased region" description="Low complexity" evidence="3">
    <location>
        <begin position="1"/>
        <end position="22"/>
    </location>
</feature>
<dbReference type="Gene3D" id="1.10.10.10">
    <property type="entry name" value="Winged helix-like DNA-binding domain superfamily/Winged helix DNA-binding domain"/>
    <property type="match status" value="1"/>
</dbReference>
<dbReference type="PANTHER" id="PTHR38600">
    <property type="entry name" value="TRANSCRIPTIONAL REGULATORY PROTEIN"/>
    <property type="match status" value="1"/>
</dbReference>
<dbReference type="Pfam" id="PF13412">
    <property type="entry name" value="HTH_24"/>
    <property type="match status" value="1"/>
</dbReference>
<keyword evidence="2" id="KW-0804">Transcription</keyword>
<dbReference type="InterPro" id="IPR001034">
    <property type="entry name" value="DeoR_HTH"/>
</dbReference>
<organism evidence="5 6">
    <name type="scientific">Rubidibacter lacunae KORDI 51-2</name>
    <dbReference type="NCBI Taxonomy" id="582515"/>
    <lineage>
        <taxon>Bacteria</taxon>
        <taxon>Bacillati</taxon>
        <taxon>Cyanobacteriota</taxon>
        <taxon>Cyanophyceae</taxon>
        <taxon>Oscillatoriophycideae</taxon>
        <taxon>Chroococcales</taxon>
        <taxon>Aphanothecaceae</taxon>
        <taxon>Rubidibacter</taxon>
    </lineage>
</organism>
<dbReference type="eggNOG" id="COG2345">
    <property type="taxonomic scope" value="Bacteria"/>
</dbReference>
<dbReference type="AlphaFoldDB" id="U5DSL8"/>
<protein>
    <submittedName>
        <fullName evidence="5">Iron-sulfur cluster biosynthesis transcriptional regulator SufR</fullName>
    </submittedName>
</protein>
<keyword evidence="1" id="KW-0805">Transcription regulation</keyword>